<dbReference type="InterPro" id="IPR025287">
    <property type="entry name" value="WAK_GUB"/>
</dbReference>
<keyword evidence="6" id="KW-0812">Transmembrane</keyword>
<evidence type="ECO:0000256" key="7">
    <source>
        <dbReference type="ARBA" id="ARBA00022723"/>
    </source>
</evidence>
<evidence type="ECO:0000256" key="12">
    <source>
        <dbReference type="ARBA" id="ARBA00022989"/>
    </source>
</evidence>
<keyword evidence="13" id="KW-0472">Membrane</keyword>
<evidence type="ECO:0000256" key="8">
    <source>
        <dbReference type="ARBA" id="ARBA00022729"/>
    </source>
</evidence>
<feature type="chain" id="PRO_5043899399" description="RING-type E3 ubiquitin transferase" evidence="15">
    <location>
        <begin position="17"/>
        <end position="239"/>
    </location>
</feature>
<organism evidence="17 18">
    <name type="scientific">Rhododendron griersonianum</name>
    <dbReference type="NCBI Taxonomy" id="479676"/>
    <lineage>
        <taxon>Eukaryota</taxon>
        <taxon>Viridiplantae</taxon>
        <taxon>Streptophyta</taxon>
        <taxon>Embryophyta</taxon>
        <taxon>Tracheophyta</taxon>
        <taxon>Spermatophyta</taxon>
        <taxon>Magnoliopsida</taxon>
        <taxon>eudicotyledons</taxon>
        <taxon>Gunneridae</taxon>
        <taxon>Pentapetalae</taxon>
        <taxon>asterids</taxon>
        <taxon>Ericales</taxon>
        <taxon>Ericaceae</taxon>
        <taxon>Ericoideae</taxon>
        <taxon>Rhodoreae</taxon>
        <taxon>Rhododendron</taxon>
    </lineage>
</organism>
<evidence type="ECO:0000256" key="15">
    <source>
        <dbReference type="SAM" id="SignalP"/>
    </source>
</evidence>
<proteinExistence type="inferred from homology"/>
<evidence type="ECO:0000313" key="17">
    <source>
        <dbReference type="EMBL" id="KAG5558800.1"/>
    </source>
</evidence>
<sequence>MSVYILLFFLLRFSAAKDDCTPTRCSHHGPTIRFPFRLKNHHPPHCGYPGFDLSCSPNTTSATTILHLPVSVKVLVNDIDYKSQLIHIKDPNSCFPQQLRNLNLSAAPFIAPFPQDLPNPNLSGSFVGNFSVFSCPSTPPDWERISERVTCLSGHGREVYAVNHMWDTYEAPMMRCRKMYNVWSVPYEAFYQTADLQLRWPLAVCRGCEAEGKFCRLSQLARALWVVIGLESSDEVDSC</sequence>
<evidence type="ECO:0000256" key="4">
    <source>
        <dbReference type="ARBA" id="ARBA00012483"/>
    </source>
</evidence>
<dbReference type="InterPro" id="IPR046948">
    <property type="entry name" value="ATL20-22-like"/>
</dbReference>
<comment type="similarity">
    <text evidence="14">Belongs to the RING-type zinc finger family. ATL subfamily.</text>
</comment>
<evidence type="ECO:0000313" key="18">
    <source>
        <dbReference type="Proteomes" id="UP000823749"/>
    </source>
</evidence>
<evidence type="ECO:0000256" key="1">
    <source>
        <dbReference type="ARBA" id="ARBA00000900"/>
    </source>
</evidence>
<dbReference type="EMBL" id="JACTNZ010000003">
    <property type="protein sequence ID" value="KAG5558800.1"/>
    <property type="molecule type" value="Genomic_DNA"/>
</dbReference>
<evidence type="ECO:0000259" key="16">
    <source>
        <dbReference type="Pfam" id="PF13947"/>
    </source>
</evidence>
<accession>A0AAV6L2D5</accession>
<feature type="domain" description="Wall-associated receptor kinase galacturonan-binding" evidence="16">
    <location>
        <begin position="20"/>
        <end position="90"/>
    </location>
</feature>
<evidence type="ECO:0000256" key="9">
    <source>
        <dbReference type="ARBA" id="ARBA00022771"/>
    </source>
</evidence>
<comment type="caution">
    <text evidence="17">The sequence shown here is derived from an EMBL/GenBank/DDBJ whole genome shotgun (WGS) entry which is preliminary data.</text>
</comment>
<keyword evidence="10" id="KW-0833">Ubl conjugation pathway</keyword>
<comment type="subcellular location">
    <subcellularLocation>
        <location evidence="2">Membrane</location>
        <topology evidence="2">Single-pass membrane protein</topology>
    </subcellularLocation>
</comment>
<comment type="pathway">
    <text evidence="3">Protein modification; protein ubiquitination.</text>
</comment>
<keyword evidence="5" id="KW-0808">Transferase</keyword>
<reference evidence="17" key="1">
    <citation type="submission" date="2020-08" db="EMBL/GenBank/DDBJ databases">
        <title>Plant Genome Project.</title>
        <authorList>
            <person name="Zhang R.-G."/>
        </authorList>
    </citation>
    <scope>NUCLEOTIDE SEQUENCE</scope>
    <source>
        <strain evidence="17">WSP0</strain>
        <tissue evidence="17">Leaf</tissue>
    </source>
</reference>
<keyword evidence="12" id="KW-1133">Transmembrane helix</keyword>
<evidence type="ECO:0000256" key="11">
    <source>
        <dbReference type="ARBA" id="ARBA00022833"/>
    </source>
</evidence>
<evidence type="ECO:0000256" key="3">
    <source>
        <dbReference type="ARBA" id="ARBA00004906"/>
    </source>
</evidence>
<evidence type="ECO:0000256" key="5">
    <source>
        <dbReference type="ARBA" id="ARBA00022679"/>
    </source>
</evidence>
<dbReference type="AlphaFoldDB" id="A0AAV6L2D5"/>
<keyword evidence="18" id="KW-1185">Reference proteome</keyword>
<dbReference type="GO" id="GO:0030247">
    <property type="term" value="F:polysaccharide binding"/>
    <property type="evidence" value="ECO:0007669"/>
    <property type="project" value="InterPro"/>
</dbReference>
<dbReference type="Pfam" id="PF13947">
    <property type="entry name" value="GUB_WAK_bind"/>
    <property type="match status" value="1"/>
</dbReference>
<evidence type="ECO:0000256" key="2">
    <source>
        <dbReference type="ARBA" id="ARBA00004167"/>
    </source>
</evidence>
<keyword evidence="7" id="KW-0479">Metal-binding</keyword>
<keyword evidence="11" id="KW-0862">Zinc</keyword>
<keyword evidence="9" id="KW-0863">Zinc-finger</keyword>
<evidence type="ECO:0000256" key="13">
    <source>
        <dbReference type="ARBA" id="ARBA00023136"/>
    </source>
</evidence>
<dbReference type="EC" id="2.3.2.27" evidence="4"/>
<gene>
    <name evidence="17" type="ORF">RHGRI_008679</name>
</gene>
<dbReference type="GO" id="GO:0016020">
    <property type="term" value="C:membrane"/>
    <property type="evidence" value="ECO:0007669"/>
    <property type="project" value="UniProtKB-SubCell"/>
</dbReference>
<protein>
    <recommendedName>
        <fullName evidence="4">RING-type E3 ubiquitin transferase</fullName>
        <ecNumber evidence="4">2.3.2.27</ecNumber>
    </recommendedName>
</protein>
<dbReference type="GO" id="GO:0061630">
    <property type="term" value="F:ubiquitin protein ligase activity"/>
    <property type="evidence" value="ECO:0007669"/>
    <property type="project" value="UniProtKB-EC"/>
</dbReference>
<name>A0AAV6L2D5_9ERIC</name>
<comment type="catalytic activity">
    <reaction evidence="1">
        <text>S-ubiquitinyl-[E2 ubiquitin-conjugating enzyme]-L-cysteine + [acceptor protein]-L-lysine = [E2 ubiquitin-conjugating enzyme]-L-cysteine + N(6)-ubiquitinyl-[acceptor protein]-L-lysine.</text>
        <dbReference type="EC" id="2.3.2.27"/>
    </reaction>
</comment>
<dbReference type="PANTHER" id="PTHR46279:SF9">
    <property type="entry name" value="OS01G0116300 PROTEIN"/>
    <property type="match status" value="1"/>
</dbReference>
<feature type="signal peptide" evidence="15">
    <location>
        <begin position="1"/>
        <end position="16"/>
    </location>
</feature>
<evidence type="ECO:0000256" key="6">
    <source>
        <dbReference type="ARBA" id="ARBA00022692"/>
    </source>
</evidence>
<dbReference type="GO" id="GO:0008270">
    <property type="term" value="F:zinc ion binding"/>
    <property type="evidence" value="ECO:0007669"/>
    <property type="project" value="UniProtKB-KW"/>
</dbReference>
<dbReference type="PANTHER" id="PTHR46279">
    <property type="entry name" value="RING/U-BOX SUPERFAMILY PROTEIN"/>
    <property type="match status" value="1"/>
</dbReference>
<evidence type="ECO:0000256" key="14">
    <source>
        <dbReference type="ARBA" id="ARBA00024209"/>
    </source>
</evidence>
<evidence type="ECO:0000256" key="10">
    <source>
        <dbReference type="ARBA" id="ARBA00022786"/>
    </source>
</evidence>
<dbReference type="Proteomes" id="UP000823749">
    <property type="component" value="Chromosome 3"/>
</dbReference>
<keyword evidence="8 15" id="KW-0732">Signal</keyword>